<comment type="caution">
    <text evidence="3">The sequence shown here is derived from an EMBL/GenBank/DDBJ whole genome shotgun (WGS) entry which is preliminary data.</text>
</comment>
<organism evidence="3 4">
    <name type="scientific">Cladorrhinum samala</name>
    <dbReference type="NCBI Taxonomy" id="585594"/>
    <lineage>
        <taxon>Eukaryota</taxon>
        <taxon>Fungi</taxon>
        <taxon>Dikarya</taxon>
        <taxon>Ascomycota</taxon>
        <taxon>Pezizomycotina</taxon>
        <taxon>Sordariomycetes</taxon>
        <taxon>Sordariomycetidae</taxon>
        <taxon>Sordariales</taxon>
        <taxon>Podosporaceae</taxon>
        <taxon>Cladorrhinum</taxon>
    </lineage>
</organism>
<dbReference type="InterPro" id="IPR003673">
    <property type="entry name" value="CoA-Trfase_fam_III"/>
</dbReference>
<name>A0AAV9HRM4_9PEZI</name>
<reference evidence="3" key="1">
    <citation type="journal article" date="2023" name="Mol. Phylogenet. Evol.">
        <title>Genome-scale phylogeny and comparative genomics of the fungal order Sordariales.</title>
        <authorList>
            <person name="Hensen N."/>
            <person name="Bonometti L."/>
            <person name="Westerberg I."/>
            <person name="Brannstrom I.O."/>
            <person name="Guillou S."/>
            <person name="Cros-Aarteil S."/>
            <person name="Calhoun S."/>
            <person name="Haridas S."/>
            <person name="Kuo A."/>
            <person name="Mondo S."/>
            <person name="Pangilinan J."/>
            <person name="Riley R."/>
            <person name="LaButti K."/>
            <person name="Andreopoulos B."/>
            <person name="Lipzen A."/>
            <person name="Chen C."/>
            <person name="Yan M."/>
            <person name="Daum C."/>
            <person name="Ng V."/>
            <person name="Clum A."/>
            <person name="Steindorff A."/>
            <person name="Ohm R.A."/>
            <person name="Martin F."/>
            <person name="Silar P."/>
            <person name="Natvig D.O."/>
            <person name="Lalanne C."/>
            <person name="Gautier V."/>
            <person name="Ament-Velasquez S.L."/>
            <person name="Kruys A."/>
            <person name="Hutchinson M.I."/>
            <person name="Powell A.J."/>
            <person name="Barry K."/>
            <person name="Miller A.N."/>
            <person name="Grigoriev I.V."/>
            <person name="Debuchy R."/>
            <person name="Gladieux P."/>
            <person name="Hiltunen Thoren M."/>
            <person name="Johannesson H."/>
        </authorList>
    </citation>
    <scope>NUCLEOTIDE SEQUENCE</scope>
    <source>
        <strain evidence="3">PSN324</strain>
    </source>
</reference>
<dbReference type="InterPro" id="IPR023606">
    <property type="entry name" value="CoA-Trfase_III_dom_1_sf"/>
</dbReference>
<comment type="similarity">
    <text evidence="1">Belongs to the CoA-transferase III family.</text>
</comment>
<dbReference type="Pfam" id="PF02515">
    <property type="entry name" value="CoA_transf_3"/>
    <property type="match status" value="1"/>
</dbReference>
<dbReference type="Proteomes" id="UP001321749">
    <property type="component" value="Unassembled WGS sequence"/>
</dbReference>
<accession>A0AAV9HRM4</accession>
<feature type="region of interest" description="Disordered" evidence="2">
    <location>
        <begin position="1"/>
        <end position="22"/>
    </location>
</feature>
<dbReference type="EMBL" id="MU864958">
    <property type="protein sequence ID" value="KAK4463547.1"/>
    <property type="molecule type" value="Genomic_DNA"/>
</dbReference>
<dbReference type="PANTHER" id="PTHR48229">
    <property type="entry name" value="CAIB/BAIF FAMILY ENZYME (AFU_ORTHOLOGUE AFUA_1G05360)-RELATED"/>
    <property type="match status" value="1"/>
</dbReference>
<dbReference type="Gene3D" id="3.40.50.10540">
    <property type="entry name" value="Crotonobetainyl-coa:carnitine coa-transferase, domain 1"/>
    <property type="match status" value="1"/>
</dbReference>
<evidence type="ECO:0000256" key="1">
    <source>
        <dbReference type="ARBA" id="ARBA00008383"/>
    </source>
</evidence>
<proteinExistence type="inferred from homology"/>
<dbReference type="SUPFAM" id="SSF89796">
    <property type="entry name" value="CoA-transferase family III (CaiB/BaiF)"/>
    <property type="match status" value="2"/>
</dbReference>
<dbReference type="GO" id="GO:0003824">
    <property type="term" value="F:catalytic activity"/>
    <property type="evidence" value="ECO:0007669"/>
    <property type="project" value="InterPro"/>
</dbReference>
<sequence length="619" mass="67178">MDRQPRTRDGYGPGTFTDEEFQPAPDEAARIFRLLADQTPGFLTAGGRVLLGKVRFTGEPYPVIPGPVKSVPIAAALHAMTGVLADEILSLRGHRNPSRRICVNTTHSALWLSTASTAYLDGRPILSFLSDGTLSKVVPNWQNPNQLRPMGLRGTSIYPTRIKGRWYLLHGSLDAAPMLRNLGIDPDGAVEEGAATTPAKAYEHIARTVAAHSPEELEYKNMTAGFCGSICFTPSEWASSSMGKALAGRPLVDVERLEPGCYCAASLPPVGFPAFFGDAAAAAAGSPSPSPSPSRRPLEGVKVLELARIIAAPEIGAVLASYGADVIRVNAPHLPDMSVLQVSLNAGKRTIALDLREEGDRRKMETLLGDADVFIQGFRPGTLKRFGLGEHDVLSVAAKRGKGIVYVAESCYGAEGLYSSRPGWQQVADCASGLAHVMGRSYGLGDGECVLPSLPISDMMCGLVGAVGVMMALRDRAVKGGSYVVRPALVRGNMFALSGEVGLYSPEVVRHCQERFAWSEMRAQHHVLDLLKAVWEGWQRDELMRERYLREGNREFWQSWEKSAFGPGGGMRLSILKPVVRFQTLNLDGHQEIEKETAPGWTSPSVPYCFHDKDEVHFD</sequence>
<protein>
    <submittedName>
        <fullName evidence="3">Succinate--hydroxymethylglutarate CoA-transferase</fullName>
    </submittedName>
</protein>
<evidence type="ECO:0000313" key="3">
    <source>
        <dbReference type="EMBL" id="KAK4463547.1"/>
    </source>
</evidence>
<evidence type="ECO:0000256" key="2">
    <source>
        <dbReference type="SAM" id="MobiDB-lite"/>
    </source>
</evidence>
<dbReference type="PANTHER" id="PTHR48229:SF1">
    <property type="entry name" value="ALPHA METHYLACYL-COA RACEMASE-RELATED"/>
    <property type="match status" value="1"/>
</dbReference>
<gene>
    <name evidence="3" type="ORF">QBC42DRAFT_222632</name>
</gene>
<dbReference type="AlphaFoldDB" id="A0AAV9HRM4"/>
<keyword evidence="4" id="KW-1185">Reference proteome</keyword>
<reference evidence="3" key="2">
    <citation type="submission" date="2023-06" db="EMBL/GenBank/DDBJ databases">
        <authorList>
            <consortium name="Lawrence Berkeley National Laboratory"/>
            <person name="Mondo S.J."/>
            <person name="Hensen N."/>
            <person name="Bonometti L."/>
            <person name="Westerberg I."/>
            <person name="Brannstrom I.O."/>
            <person name="Guillou S."/>
            <person name="Cros-Aarteil S."/>
            <person name="Calhoun S."/>
            <person name="Haridas S."/>
            <person name="Kuo A."/>
            <person name="Pangilinan J."/>
            <person name="Riley R."/>
            <person name="Labutti K."/>
            <person name="Andreopoulos B."/>
            <person name="Lipzen A."/>
            <person name="Chen C."/>
            <person name="Yanf M."/>
            <person name="Daum C."/>
            <person name="Ng V."/>
            <person name="Clum A."/>
            <person name="Steindorff A."/>
            <person name="Ohm R."/>
            <person name="Martin F."/>
            <person name="Silar P."/>
            <person name="Natvig D."/>
            <person name="Lalanne C."/>
            <person name="Gautier V."/>
            <person name="Ament-Velasquez S.L."/>
            <person name="Kruys A."/>
            <person name="Hutchinson M.I."/>
            <person name="Powell A.J."/>
            <person name="Barry K."/>
            <person name="Miller A.N."/>
            <person name="Grigoriev I.V."/>
            <person name="Debuchy R."/>
            <person name="Gladieux P."/>
            <person name="Thoren M.H."/>
            <person name="Johannesson H."/>
        </authorList>
    </citation>
    <scope>NUCLEOTIDE SEQUENCE</scope>
    <source>
        <strain evidence="3">PSN324</strain>
    </source>
</reference>
<dbReference type="InterPro" id="IPR052985">
    <property type="entry name" value="CoA-trans_III_biosynth/detox"/>
</dbReference>
<evidence type="ECO:0000313" key="4">
    <source>
        <dbReference type="Proteomes" id="UP001321749"/>
    </source>
</evidence>